<evidence type="ECO:0000256" key="8">
    <source>
        <dbReference type="RuleBase" id="RU003948"/>
    </source>
</evidence>
<feature type="chain" id="PRO_5026345775" evidence="9">
    <location>
        <begin position="24"/>
        <end position="61"/>
    </location>
</feature>
<comment type="similarity">
    <text evidence="2 8">Belongs to the cecropin family.</text>
</comment>
<dbReference type="PANTHER" id="PTHR38329">
    <property type="entry name" value="CECROPIN-A1-RELATED"/>
    <property type="match status" value="1"/>
</dbReference>
<dbReference type="GO" id="GO:0019731">
    <property type="term" value="P:antibacterial humoral response"/>
    <property type="evidence" value="ECO:0007669"/>
    <property type="project" value="InterPro"/>
</dbReference>
<reference evidence="10" key="1">
    <citation type="journal article" date="2020" name="J. Invertebr. Pathol.">
        <title>Immune transcriptome analysis in predatory beetles reveals two cecropin genes overexpressed in mandibles.</title>
        <authorList>
            <person name="Garcia-Reina A."/>
            <person name="Juliana Rodriguez-Garcia M."/>
            <person name="Cuello F."/>
            <person name="Galian J."/>
        </authorList>
    </citation>
    <scope>NUCLEOTIDE SEQUENCE</scope>
</reference>
<name>A0A6G6C458_CALLO</name>
<dbReference type="Pfam" id="PF00272">
    <property type="entry name" value="Cecropin"/>
    <property type="match status" value="1"/>
</dbReference>
<comment type="subcellular location">
    <subcellularLocation>
        <location evidence="1 8">Secreted</location>
    </subcellularLocation>
</comment>
<dbReference type="EMBL" id="MN911173">
    <property type="protein sequence ID" value="QID75762.1"/>
    <property type="molecule type" value="mRNA"/>
</dbReference>
<accession>A0A6G6C458</accession>
<sequence length="61" mass="6528">MRFTIIFVAAICILAAFSGQTTASPAWKGWKEIEKAGRRVFKAAEKALPVVAGYAALSKGK</sequence>
<evidence type="ECO:0000313" key="10">
    <source>
        <dbReference type="EMBL" id="QID75762.1"/>
    </source>
</evidence>
<evidence type="ECO:0000256" key="5">
    <source>
        <dbReference type="ARBA" id="ARBA00022588"/>
    </source>
</evidence>
<dbReference type="GO" id="GO:0045087">
    <property type="term" value="P:innate immune response"/>
    <property type="evidence" value="ECO:0007669"/>
    <property type="project" value="UniProtKB-KW"/>
</dbReference>
<organism evidence="10">
    <name type="scientific">Calomera littoralis</name>
    <name type="common">Tiger beetle</name>
    <name type="synonym">Cicindela littoralis</name>
    <dbReference type="NCBI Taxonomy" id="285225"/>
    <lineage>
        <taxon>Eukaryota</taxon>
        <taxon>Metazoa</taxon>
        <taxon>Ecdysozoa</taxon>
        <taxon>Arthropoda</taxon>
        <taxon>Hexapoda</taxon>
        <taxon>Insecta</taxon>
        <taxon>Pterygota</taxon>
        <taxon>Neoptera</taxon>
        <taxon>Endopterygota</taxon>
        <taxon>Coleoptera</taxon>
        <taxon>Adephaga</taxon>
        <taxon>Caraboidea</taxon>
        <taxon>Carabidae</taxon>
        <taxon>Cicindelinae</taxon>
        <taxon>Cicindelini</taxon>
        <taxon>Calomera</taxon>
    </lineage>
</organism>
<evidence type="ECO:0000256" key="6">
    <source>
        <dbReference type="ARBA" id="ARBA00022859"/>
    </source>
</evidence>
<keyword evidence="9" id="KW-0732">Signal</keyword>
<dbReference type="InterPro" id="IPR020400">
    <property type="entry name" value="CecC/Srx/CECD"/>
</dbReference>
<keyword evidence="7 8" id="KW-0044">Antibiotic</keyword>
<dbReference type="GO" id="GO:0005615">
    <property type="term" value="C:extracellular space"/>
    <property type="evidence" value="ECO:0007669"/>
    <property type="project" value="TreeGrafter"/>
</dbReference>
<proteinExistence type="evidence at transcript level"/>
<evidence type="ECO:0000256" key="7">
    <source>
        <dbReference type="ARBA" id="ARBA00023022"/>
    </source>
</evidence>
<dbReference type="GO" id="GO:0050830">
    <property type="term" value="P:defense response to Gram-positive bacterium"/>
    <property type="evidence" value="ECO:0007669"/>
    <property type="project" value="TreeGrafter"/>
</dbReference>
<dbReference type="GO" id="GO:0050829">
    <property type="term" value="P:defense response to Gram-negative bacterium"/>
    <property type="evidence" value="ECO:0007669"/>
    <property type="project" value="UniProtKB-ARBA"/>
</dbReference>
<keyword evidence="6 8" id="KW-0391">Immunity</keyword>
<keyword evidence="4 8" id="KW-0929">Antimicrobial</keyword>
<evidence type="ECO:0000256" key="9">
    <source>
        <dbReference type="SAM" id="SignalP"/>
    </source>
</evidence>
<dbReference type="AlphaFoldDB" id="A0A6G6C458"/>
<dbReference type="PROSITE" id="PS00268">
    <property type="entry name" value="CECROPIN"/>
    <property type="match status" value="1"/>
</dbReference>
<evidence type="ECO:0000256" key="3">
    <source>
        <dbReference type="ARBA" id="ARBA00022525"/>
    </source>
</evidence>
<evidence type="ECO:0000256" key="4">
    <source>
        <dbReference type="ARBA" id="ARBA00022529"/>
    </source>
</evidence>
<protein>
    <submittedName>
        <fullName evidence="10">Antimicrobial peptide cecropin B2</fullName>
    </submittedName>
</protein>
<dbReference type="InterPro" id="IPR000875">
    <property type="entry name" value="CecC-like"/>
</dbReference>
<keyword evidence="3" id="KW-0964">Secreted</keyword>
<keyword evidence="5 8" id="KW-0399">Innate immunity</keyword>
<feature type="signal peptide" evidence="9">
    <location>
        <begin position="1"/>
        <end position="23"/>
    </location>
</feature>
<evidence type="ECO:0000256" key="2">
    <source>
        <dbReference type="ARBA" id="ARBA00010680"/>
    </source>
</evidence>
<evidence type="ECO:0000256" key="1">
    <source>
        <dbReference type="ARBA" id="ARBA00004613"/>
    </source>
</evidence>
<dbReference type="PANTHER" id="PTHR38329:SF1">
    <property type="entry name" value="CECROPIN-A1-RELATED"/>
    <property type="match status" value="1"/>
</dbReference>